<sequence>MTIFERIKELADKQGKSLQKVSEELGFSSNYLYQLKRQTPAADKLIKLSKYFNVSVDYLLGLTQDNTVHEANGVLIGGVMFAESELKRILEMLEGNGATIQDYASWVKDESEYQSKMWKDIKDKAYFDEFKELPVTLLWKLNELDNFYRANFELSEREVLHLLNTNYYVLKAKAESKEAKSKERQLMFYSEKMESLLSDSDLQKFNDELFKIN</sequence>
<dbReference type="Proteomes" id="UP000053719">
    <property type="component" value="Unassembled WGS sequence"/>
</dbReference>
<dbReference type="Pfam" id="PF12844">
    <property type="entry name" value="HTH_19"/>
    <property type="match status" value="1"/>
</dbReference>
<dbReference type="CDD" id="cd00093">
    <property type="entry name" value="HTH_XRE"/>
    <property type="match status" value="1"/>
</dbReference>
<dbReference type="EMBL" id="LKLU01000132">
    <property type="protein sequence ID" value="KSU18359.1"/>
    <property type="molecule type" value="Genomic_DNA"/>
</dbReference>
<protein>
    <submittedName>
        <fullName evidence="2">Transcriptional regulator</fullName>
    </submittedName>
</protein>
<dbReference type="InterPro" id="IPR010982">
    <property type="entry name" value="Lambda_DNA-bd_dom_sf"/>
</dbReference>
<reference evidence="3" key="1">
    <citation type="submission" date="2015-10" db="EMBL/GenBank/DDBJ databases">
        <title>Draft Genome Sequences of 11 Lactococcus lactis subspecies cremoris strains.</title>
        <authorList>
            <person name="Wels M."/>
            <person name="Backus L."/>
            <person name="Boekhorst J."/>
            <person name="Dijkstra A."/>
            <person name="Beerthuizen M."/>
            <person name="Kelly W."/>
            <person name="Siezen R."/>
            <person name="Bachmann H."/>
            <person name="Van Hijum S."/>
        </authorList>
    </citation>
    <scope>NUCLEOTIDE SEQUENCE [LARGE SCALE GENOMIC DNA]</scope>
    <source>
        <strain evidence="3">M20</strain>
    </source>
</reference>
<evidence type="ECO:0000259" key="1">
    <source>
        <dbReference type="PROSITE" id="PS50943"/>
    </source>
</evidence>
<dbReference type="SUPFAM" id="SSF47413">
    <property type="entry name" value="lambda repressor-like DNA-binding domains"/>
    <property type="match status" value="1"/>
</dbReference>
<gene>
    <name evidence="2" type="ORF">M20_2313</name>
</gene>
<proteinExistence type="predicted"/>
<evidence type="ECO:0000313" key="3">
    <source>
        <dbReference type="Proteomes" id="UP000053719"/>
    </source>
</evidence>
<dbReference type="SMART" id="SM00530">
    <property type="entry name" value="HTH_XRE"/>
    <property type="match status" value="1"/>
</dbReference>
<feature type="domain" description="HTH cro/C1-type" evidence="1">
    <location>
        <begin position="7"/>
        <end position="59"/>
    </location>
</feature>
<comment type="caution">
    <text evidence="2">The sequence shown here is derived from an EMBL/GenBank/DDBJ whole genome shotgun (WGS) entry which is preliminary data.</text>
</comment>
<name>A0A0V8DXL1_LACLL</name>
<dbReference type="InterPro" id="IPR001387">
    <property type="entry name" value="Cro/C1-type_HTH"/>
</dbReference>
<evidence type="ECO:0000313" key="2">
    <source>
        <dbReference type="EMBL" id="KSU18359.1"/>
    </source>
</evidence>
<dbReference type="PATRIC" id="fig|1360.114.peg.1537"/>
<accession>A0A0V8DXL1</accession>
<dbReference type="Gene3D" id="1.10.260.40">
    <property type="entry name" value="lambda repressor-like DNA-binding domains"/>
    <property type="match status" value="1"/>
</dbReference>
<organism evidence="2 3">
    <name type="scientific">Lactococcus lactis subsp. lactis</name>
    <name type="common">Streptococcus lactis</name>
    <dbReference type="NCBI Taxonomy" id="1360"/>
    <lineage>
        <taxon>Bacteria</taxon>
        <taxon>Bacillati</taxon>
        <taxon>Bacillota</taxon>
        <taxon>Bacilli</taxon>
        <taxon>Lactobacillales</taxon>
        <taxon>Streptococcaceae</taxon>
        <taxon>Lactococcus</taxon>
    </lineage>
</organism>
<dbReference type="PROSITE" id="PS50943">
    <property type="entry name" value="HTH_CROC1"/>
    <property type="match status" value="1"/>
</dbReference>
<dbReference type="GO" id="GO:0003677">
    <property type="term" value="F:DNA binding"/>
    <property type="evidence" value="ECO:0007669"/>
    <property type="project" value="InterPro"/>
</dbReference>
<dbReference type="AlphaFoldDB" id="A0A0V8DXL1"/>